<dbReference type="Pfam" id="PF01398">
    <property type="entry name" value="JAB"/>
    <property type="match status" value="1"/>
</dbReference>
<dbReference type="AlphaFoldDB" id="A0A8X8WF24"/>
<gene>
    <name evidence="2" type="ORF">SASPL_147763</name>
</gene>
<sequence length="79" mass="9103">MCKFQVKANCKFRCVKNLSDLVTMSPMIRECFAKPSGTIYRETSYVALDIDYHQNMLTSHQKVNPKEAIVGWIGFQLVE</sequence>
<reference evidence="2" key="2">
    <citation type="submission" date="2020-08" db="EMBL/GenBank/DDBJ databases">
        <title>Plant Genome Project.</title>
        <authorList>
            <person name="Zhang R.-G."/>
        </authorList>
    </citation>
    <scope>NUCLEOTIDE SEQUENCE</scope>
    <source>
        <strain evidence="2">Huo1</strain>
        <tissue evidence="2">Leaf</tissue>
    </source>
</reference>
<dbReference type="EMBL" id="PNBA02000018">
    <property type="protein sequence ID" value="KAG6393520.1"/>
    <property type="molecule type" value="Genomic_DNA"/>
</dbReference>
<accession>A0A8X8WF24</accession>
<comment type="caution">
    <text evidence="2">The sequence shown here is derived from an EMBL/GenBank/DDBJ whole genome shotgun (WGS) entry which is preliminary data.</text>
</comment>
<dbReference type="Gene3D" id="3.40.140.10">
    <property type="entry name" value="Cytidine Deaminase, domain 2"/>
    <property type="match status" value="1"/>
</dbReference>
<proteinExistence type="predicted"/>
<evidence type="ECO:0000313" key="2">
    <source>
        <dbReference type="EMBL" id="KAG6393520.1"/>
    </source>
</evidence>
<protein>
    <recommendedName>
        <fullName evidence="1">JAB1/MPN/MOV34 metalloenzyme domain-containing protein</fullName>
    </recommendedName>
</protein>
<keyword evidence="3" id="KW-1185">Reference proteome</keyword>
<evidence type="ECO:0000259" key="1">
    <source>
        <dbReference type="Pfam" id="PF01398"/>
    </source>
</evidence>
<reference evidence="2" key="1">
    <citation type="submission" date="2018-01" db="EMBL/GenBank/DDBJ databases">
        <authorList>
            <person name="Mao J.F."/>
        </authorList>
    </citation>
    <scope>NUCLEOTIDE SEQUENCE</scope>
    <source>
        <strain evidence="2">Huo1</strain>
        <tissue evidence="2">Leaf</tissue>
    </source>
</reference>
<name>A0A8X8WF24_SALSN</name>
<organism evidence="2">
    <name type="scientific">Salvia splendens</name>
    <name type="common">Scarlet sage</name>
    <dbReference type="NCBI Taxonomy" id="180675"/>
    <lineage>
        <taxon>Eukaryota</taxon>
        <taxon>Viridiplantae</taxon>
        <taxon>Streptophyta</taxon>
        <taxon>Embryophyta</taxon>
        <taxon>Tracheophyta</taxon>
        <taxon>Spermatophyta</taxon>
        <taxon>Magnoliopsida</taxon>
        <taxon>eudicotyledons</taxon>
        <taxon>Gunneridae</taxon>
        <taxon>Pentapetalae</taxon>
        <taxon>asterids</taxon>
        <taxon>lamiids</taxon>
        <taxon>Lamiales</taxon>
        <taxon>Lamiaceae</taxon>
        <taxon>Nepetoideae</taxon>
        <taxon>Mentheae</taxon>
        <taxon>Salviinae</taxon>
        <taxon>Salvia</taxon>
        <taxon>Salvia subgen. Calosphace</taxon>
        <taxon>core Calosphace</taxon>
    </lineage>
</organism>
<dbReference type="Proteomes" id="UP000298416">
    <property type="component" value="Unassembled WGS sequence"/>
</dbReference>
<dbReference type="GO" id="GO:0008237">
    <property type="term" value="F:metallopeptidase activity"/>
    <property type="evidence" value="ECO:0007669"/>
    <property type="project" value="InterPro"/>
</dbReference>
<evidence type="ECO:0000313" key="3">
    <source>
        <dbReference type="Proteomes" id="UP000298416"/>
    </source>
</evidence>
<feature type="domain" description="JAB1/MPN/MOV34 metalloenzyme" evidence="1">
    <location>
        <begin position="28"/>
        <end position="73"/>
    </location>
</feature>
<dbReference type="InterPro" id="IPR000555">
    <property type="entry name" value="JAMM/MPN+_dom"/>
</dbReference>